<name>A0A182S2S1_ANOFN</name>
<protein>
    <submittedName>
        <fullName evidence="2">Uncharacterized protein</fullName>
    </submittedName>
</protein>
<reference evidence="2" key="1">
    <citation type="submission" date="2020-05" db="UniProtKB">
        <authorList>
            <consortium name="EnsemblMetazoa"/>
        </authorList>
    </citation>
    <scope>IDENTIFICATION</scope>
    <source>
        <strain evidence="2">FUMOZ</strain>
    </source>
</reference>
<dbReference type="AlphaFoldDB" id="A0A182S2S1"/>
<dbReference type="EnsemblMetazoa" id="AFUN014739-RA">
    <property type="protein sequence ID" value="AFUN014739-PA"/>
    <property type="gene ID" value="AFUN014739"/>
</dbReference>
<sequence>MINHSTNIRHFVNHGSSPSTFL</sequence>
<accession>A0A182S2S1</accession>
<evidence type="ECO:0000313" key="2">
    <source>
        <dbReference type="EnsemblMetazoa" id="AFUN014739-PA"/>
    </source>
</evidence>
<dbReference type="VEuPathDB" id="VectorBase:AFUN014739"/>
<organism evidence="2">
    <name type="scientific">Anopheles funestus</name>
    <name type="common">African malaria mosquito</name>
    <dbReference type="NCBI Taxonomy" id="62324"/>
    <lineage>
        <taxon>Eukaryota</taxon>
        <taxon>Metazoa</taxon>
        <taxon>Ecdysozoa</taxon>
        <taxon>Arthropoda</taxon>
        <taxon>Hexapoda</taxon>
        <taxon>Insecta</taxon>
        <taxon>Pterygota</taxon>
        <taxon>Neoptera</taxon>
        <taxon>Endopterygota</taxon>
        <taxon>Diptera</taxon>
        <taxon>Nematocera</taxon>
        <taxon>Culicoidea</taxon>
        <taxon>Culicidae</taxon>
        <taxon>Anophelinae</taxon>
        <taxon>Anopheles</taxon>
    </lineage>
</organism>
<feature type="region of interest" description="Disordered" evidence="1">
    <location>
        <begin position="1"/>
        <end position="22"/>
    </location>
</feature>
<evidence type="ECO:0000256" key="1">
    <source>
        <dbReference type="SAM" id="MobiDB-lite"/>
    </source>
</evidence>
<proteinExistence type="predicted"/>